<dbReference type="PANTHER" id="PTHR21485">
    <property type="entry name" value="HAD SUPERFAMILY MEMBERS CMAS AND KDSC"/>
    <property type="match status" value="1"/>
</dbReference>
<dbReference type="Proteomes" id="UP000199306">
    <property type="component" value="Unassembled WGS sequence"/>
</dbReference>
<dbReference type="GO" id="GO:0008781">
    <property type="term" value="F:N-acylneuraminate cytidylyltransferase activity"/>
    <property type="evidence" value="ECO:0007669"/>
    <property type="project" value="TreeGrafter"/>
</dbReference>
<dbReference type="Gene3D" id="3.90.550.10">
    <property type="entry name" value="Spore Coat Polysaccharide Biosynthesis Protein SpsA, Chain A"/>
    <property type="match status" value="1"/>
</dbReference>
<reference evidence="1 2" key="1">
    <citation type="submission" date="2016-10" db="EMBL/GenBank/DDBJ databases">
        <authorList>
            <person name="de Groot N.N."/>
        </authorList>
    </citation>
    <scope>NUCLEOTIDE SEQUENCE [LARGE SCALE GENOMIC DNA]</scope>
    <source>
        <strain evidence="2">E92,LMG 26720,CCM 7988</strain>
    </source>
</reference>
<name>A0A1I5UC63_9BACT</name>
<accession>A0A1I5UC63</accession>
<dbReference type="NCBIfam" id="TIGR03584">
    <property type="entry name" value="PseF"/>
    <property type="match status" value="1"/>
</dbReference>
<dbReference type="PANTHER" id="PTHR21485:SF6">
    <property type="entry name" value="N-ACYLNEURAMINATE CYTIDYLYLTRANSFERASE-RELATED"/>
    <property type="match status" value="1"/>
</dbReference>
<dbReference type="InterPro" id="IPR050793">
    <property type="entry name" value="CMP-NeuNAc_synthase"/>
</dbReference>
<dbReference type="InterPro" id="IPR003329">
    <property type="entry name" value="Cytidylyl_trans"/>
</dbReference>
<dbReference type="AlphaFoldDB" id="A0A1I5UC63"/>
<evidence type="ECO:0000313" key="1">
    <source>
        <dbReference type="EMBL" id="SFP92890.1"/>
    </source>
</evidence>
<dbReference type="InterPro" id="IPR020039">
    <property type="entry name" value="PseF"/>
</dbReference>
<dbReference type="OrthoDB" id="9805604at2"/>
<dbReference type="EMBL" id="FOXH01000007">
    <property type="protein sequence ID" value="SFP92890.1"/>
    <property type="molecule type" value="Genomic_DNA"/>
</dbReference>
<protein>
    <submittedName>
        <fullName evidence="1">N-acylneuraminate cytidylyltransferase</fullName>
    </submittedName>
</protein>
<evidence type="ECO:0000313" key="2">
    <source>
        <dbReference type="Proteomes" id="UP000199306"/>
    </source>
</evidence>
<sequence length="228" mass="25833">MNIAIITARGGSKRIPRKNIKNFLGKPIIAYSIEAALKSDLFDEVMVSTDDVEIAEIAQKFGAIVPFFRSSENADDFSTTADVLIEVLSRYQQEGKVFEFACCMYPTAPFISDSILKKAHNLLVDKNLDSIFPVQKFGFPVQRALTLKNEKLAWLHPENAAVRSQDLEPTFHDTGQFYFFRTASFLKTKTLLGPNTSGIEVSEMDAHDIDNEEDWKVAEFKYRIKHNL</sequence>
<organism evidence="1 2">
    <name type="scientific">Pseudarcicella hirudinis</name>
    <dbReference type="NCBI Taxonomy" id="1079859"/>
    <lineage>
        <taxon>Bacteria</taxon>
        <taxon>Pseudomonadati</taxon>
        <taxon>Bacteroidota</taxon>
        <taxon>Cytophagia</taxon>
        <taxon>Cytophagales</taxon>
        <taxon>Flectobacillaceae</taxon>
        <taxon>Pseudarcicella</taxon>
    </lineage>
</organism>
<keyword evidence="1" id="KW-0808">Transferase</keyword>
<keyword evidence="1" id="KW-0548">Nucleotidyltransferase</keyword>
<dbReference type="SUPFAM" id="SSF53448">
    <property type="entry name" value="Nucleotide-diphospho-sugar transferases"/>
    <property type="match status" value="1"/>
</dbReference>
<dbReference type="STRING" id="1079859.SAMN04515674_107104"/>
<dbReference type="Pfam" id="PF02348">
    <property type="entry name" value="CTP_transf_3"/>
    <property type="match status" value="1"/>
</dbReference>
<gene>
    <name evidence="1" type="ORF">SAMN04515674_107104</name>
</gene>
<dbReference type="RefSeq" id="WP_092017735.1">
    <property type="nucleotide sequence ID" value="NZ_FOXH01000007.1"/>
</dbReference>
<dbReference type="CDD" id="cd02513">
    <property type="entry name" value="CMP-NeuAc_Synthase"/>
    <property type="match status" value="1"/>
</dbReference>
<proteinExistence type="predicted"/>
<dbReference type="InterPro" id="IPR029044">
    <property type="entry name" value="Nucleotide-diphossugar_trans"/>
</dbReference>
<keyword evidence="2" id="KW-1185">Reference proteome</keyword>